<keyword evidence="8" id="KW-0496">Mitochondrion</keyword>
<dbReference type="Proteomes" id="UP000298138">
    <property type="component" value="Unassembled WGS sequence"/>
</dbReference>
<dbReference type="Pfam" id="PF00588">
    <property type="entry name" value="SpoU_methylase"/>
    <property type="match status" value="1"/>
</dbReference>
<evidence type="ECO:0000256" key="3">
    <source>
        <dbReference type="ARBA" id="ARBA00022552"/>
    </source>
</evidence>
<comment type="similarity">
    <text evidence="2">Belongs to the class IV-like SAM-binding methyltransferase superfamily. RNA methyltransferase TrmH family.</text>
</comment>
<dbReference type="EMBL" id="ML220137">
    <property type="protein sequence ID" value="TGZ78840.1"/>
    <property type="molecule type" value="Genomic_DNA"/>
</dbReference>
<dbReference type="InterPro" id="IPR013123">
    <property type="entry name" value="SpoU_subst-bd"/>
</dbReference>
<dbReference type="InterPro" id="IPR029064">
    <property type="entry name" value="Ribosomal_eL30-like_sf"/>
</dbReference>
<dbReference type="GO" id="GO:0003723">
    <property type="term" value="F:RNA binding"/>
    <property type="evidence" value="ECO:0007669"/>
    <property type="project" value="InterPro"/>
</dbReference>
<keyword evidence="3" id="KW-0698">rRNA processing</keyword>
<dbReference type="SUPFAM" id="SSF75217">
    <property type="entry name" value="alpha/beta knot"/>
    <property type="match status" value="1"/>
</dbReference>
<evidence type="ECO:0000256" key="9">
    <source>
        <dbReference type="ARBA" id="ARBA00034881"/>
    </source>
</evidence>
<evidence type="ECO:0000313" key="13">
    <source>
        <dbReference type="Proteomes" id="UP000298138"/>
    </source>
</evidence>
<dbReference type="InterPro" id="IPR047261">
    <property type="entry name" value="MRM1_MeTrfase_dom"/>
</dbReference>
<evidence type="ECO:0000256" key="10">
    <source>
        <dbReference type="SAM" id="MobiDB-lite"/>
    </source>
</evidence>
<evidence type="ECO:0000256" key="5">
    <source>
        <dbReference type="ARBA" id="ARBA00022679"/>
    </source>
</evidence>
<proteinExistence type="inferred from homology"/>
<keyword evidence="4" id="KW-0489">Methyltransferase</keyword>
<comment type="subcellular location">
    <subcellularLocation>
        <location evidence="1">Mitochondrion</location>
    </subcellularLocation>
</comment>
<dbReference type="Gene3D" id="3.40.1280.10">
    <property type="match status" value="1"/>
</dbReference>
<dbReference type="InterPro" id="IPR029026">
    <property type="entry name" value="tRNA_m1G_MTases_N"/>
</dbReference>
<dbReference type="Pfam" id="PF08032">
    <property type="entry name" value="SpoU_sub_bind"/>
    <property type="match status" value="1"/>
</dbReference>
<dbReference type="Gene3D" id="3.30.1330.30">
    <property type="match status" value="1"/>
</dbReference>
<evidence type="ECO:0000256" key="2">
    <source>
        <dbReference type="ARBA" id="ARBA00007228"/>
    </source>
</evidence>
<dbReference type="PANTHER" id="PTHR46103:SF1">
    <property type="entry name" value="RRNA METHYLTRANSFERASE 1, MITOCHONDRIAL"/>
    <property type="match status" value="1"/>
</dbReference>
<gene>
    <name evidence="12" type="ORF">EX30DRAFT_309502</name>
</gene>
<protein>
    <recommendedName>
        <fullName evidence="9">rRNA methyltransferase 1, mitochondrial</fullName>
    </recommendedName>
</protein>
<dbReference type="SMART" id="SM00967">
    <property type="entry name" value="SpoU_sub_bind"/>
    <property type="match status" value="1"/>
</dbReference>
<dbReference type="PANTHER" id="PTHR46103">
    <property type="entry name" value="RRNA METHYLTRANSFERASE 1, MITOCHONDRIAL"/>
    <property type="match status" value="1"/>
</dbReference>
<keyword evidence="5" id="KW-0808">Transferase</keyword>
<evidence type="ECO:0000259" key="11">
    <source>
        <dbReference type="SMART" id="SM00967"/>
    </source>
</evidence>
<evidence type="ECO:0000256" key="1">
    <source>
        <dbReference type="ARBA" id="ARBA00004173"/>
    </source>
</evidence>
<reference evidence="12 13" key="1">
    <citation type="submission" date="2019-04" db="EMBL/GenBank/DDBJ databases">
        <title>Comparative genomics and transcriptomics to analyze fruiting body development in filamentous ascomycetes.</title>
        <authorList>
            <consortium name="DOE Joint Genome Institute"/>
            <person name="Lutkenhaus R."/>
            <person name="Traeger S."/>
            <person name="Breuer J."/>
            <person name="Kuo A."/>
            <person name="Lipzen A."/>
            <person name="Pangilinan J."/>
            <person name="Dilworth D."/>
            <person name="Sandor L."/>
            <person name="Poggeler S."/>
            <person name="Barry K."/>
            <person name="Grigoriev I.V."/>
            <person name="Nowrousian M."/>
        </authorList>
    </citation>
    <scope>NUCLEOTIDE SEQUENCE [LARGE SCALE GENOMIC DNA]</scope>
    <source>
        <strain evidence="12 13">CBS 389.68</strain>
    </source>
</reference>
<organism evidence="12 13">
    <name type="scientific">Ascodesmis nigricans</name>
    <dbReference type="NCBI Taxonomy" id="341454"/>
    <lineage>
        <taxon>Eukaryota</taxon>
        <taxon>Fungi</taxon>
        <taxon>Dikarya</taxon>
        <taxon>Ascomycota</taxon>
        <taxon>Pezizomycotina</taxon>
        <taxon>Pezizomycetes</taxon>
        <taxon>Pezizales</taxon>
        <taxon>Ascodesmidaceae</taxon>
        <taxon>Ascodesmis</taxon>
    </lineage>
</organism>
<evidence type="ECO:0000256" key="8">
    <source>
        <dbReference type="ARBA" id="ARBA00023128"/>
    </source>
</evidence>
<feature type="domain" description="RNA 2-O ribose methyltransferase substrate binding" evidence="11">
    <location>
        <begin position="78"/>
        <end position="160"/>
    </location>
</feature>
<keyword evidence="7" id="KW-0809">Transit peptide</keyword>
<dbReference type="InterPro" id="IPR029028">
    <property type="entry name" value="Alpha/beta_knot_MTases"/>
</dbReference>
<dbReference type="GO" id="GO:0005739">
    <property type="term" value="C:mitochondrion"/>
    <property type="evidence" value="ECO:0007669"/>
    <property type="project" value="UniProtKB-SubCell"/>
</dbReference>
<accession>A0A4S2MNX1</accession>
<feature type="compositionally biased region" description="Basic and acidic residues" evidence="10">
    <location>
        <begin position="1"/>
        <end position="11"/>
    </location>
</feature>
<dbReference type="OrthoDB" id="270651at2759"/>
<feature type="region of interest" description="Disordered" evidence="10">
    <location>
        <begin position="1"/>
        <end position="40"/>
    </location>
</feature>
<evidence type="ECO:0000256" key="6">
    <source>
        <dbReference type="ARBA" id="ARBA00022691"/>
    </source>
</evidence>
<keyword evidence="13" id="KW-1185">Reference proteome</keyword>
<dbReference type="CDD" id="cd18105">
    <property type="entry name" value="SpoU-like_MRM1"/>
    <property type="match status" value="1"/>
</dbReference>
<evidence type="ECO:0000313" key="12">
    <source>
        <dbReference type="EMBL" id="TGZ78840.1"/>
    </source>
</evidence>
<dbReference type="InParanoid" id="A0A4S2MNX1"/>
<dbReference type="GO" id="GO:0016435">
    <property type="term" value="F:rRNA (guanine) methyltransferase activity"/>
    <property type="evidence" value="ECO:0007669"/>
    <property type="project" value="TreeGrafter"/>
</dbReference>
<sequence length="388" mass="42673">MPIDPLRRNKDPLSNIKRTQRGEEEPEFEPPYSPSGARTYKPVFDVQESPLAWGEDSSLERPWGPRREINRTHPDSEFIYGTAVVEAAIKSGRREIYKLYIYAGANREPETLVRDAKMKRLAKANRVNVVDEFDIGLLDSMANSRPHNGYVLECSPLHKTPILSLLPLTQVGQHIPLELAQHDNTQPDLILKTLAPSIPPADTDRYPFILMLDSVLDPGNLGAILRSAYFLGAAAVMFSGTHSAPLSPVCLKASSGAAEFMPILTYKNPVRMIENSIANGWQFYAAVAPTPVTGPGKEPRREKSLRLESMEVKQAVFTKPTVVVLGAEGQGMSTPVRKACDKAVTIGQSRGMELGLDSLNVSVAAALLCQGFLGRHFGKANQNDDRLF</sequence>
<dbReference type="FunCoup" id="A0A4S2MNX1">
    <property type="interactions" value="226"/>
</dbReference>
<evidence type="ECO:0000256" key="7">
    <source>
        <dbReference type="ARBA" id="ARBA00022946"/>
    </source>
</evidence>
<dbReference type="AlphaFoldDB" id="A0A4S2MNX1"/>
<keyword evidence="6" id="KW-0949">S-adenosyl-L-methionine</keyword>
<dbReference type="STRING" id="341454.A0A4S2MNX1"/>
<dbReference type="InterPro" id="IPR047182">
    <property type="entry name" value="MRM1"/>
</dbReference>
<dbReference type="SUPFAM" id="SSF55315">
    <property type="entry name" value="L30e-like"/>
    <property type="match status" value="1"/>
</dbReference>
<evidence type="ECO:0000256" key="4">
    <source>
        <dbReference type="ARBA" id="ARBA00022603"/>
    </source>
</evidence>
<name>A0A4S2MNX1_9PEZI</name>
<dbReference type="InterPro" id="IPR001537">
    <property type="entry name" value="SpoU_MeTrfase"/>
</dbReference>